<dbReference type="Gene3D" id="3.30.2090.10">
    <property type="entry name" value="Multidrug efflux transporter AcrB TolC docking domain, DN and DC subdomains"/>
    <property type="match status" value="2"/>
</dbReference>
<dbReference type="InterPro" id="IPR027463">
    <property type="entry name" value="AcrB_DN_DC_subdom"/>
</dbReference>
<feature type="transmembrane region" description="Helical" evidence="1">
    <location>
        <begin position="985"/>
        <end position="1009"/>
    </location>
</feature>
<feature type="transmembrane region" description="Helical" evidence="1">
    <location>
        <begin position="879"/>
        <end position="903"/>
    </location>
</feature>
<accession>A0ABY9TN10</accession>
<protein>
    <submittedName>
        <fullName evidence="2">Efflux RND transporter permease subunit</fullName>
    </submittedName>
</protein>
<evidence type="ECO:0000313" key="3">
    <source>
        <dbReference type="Proteomes" id="UP001248581"/>
    </source>
</evidence>
<dbReference type="Gene3D" id="3.30.70.1320">
    <property type="entry name" value="Multidrug efflux transporter AcrB pore domain like"/>
    <property type="match status" value="1"/>
</dbReference>
<proteinExistence type="predicted"/>
<reference evidence="3" key="1">
    <citation type="submission" date="2023-09" db="EMBL/GenBank/DDBJ databases">
        <authorList>
            <person name="Li S."/>
            <person name="Li X."/>
            <person name="Zhang C."/>
            <person name="Zhao Z."/>
        </authorList>
    </citation>
    <scope>NUCLEOTIDE SEQUENCE [LARGE SCALE GENOMIC DNA]</scope>
    <source>
        <strain evidence="3">SQ345</strain>
    </source>
</reference>
<sequence>MNLTRSSLNNPAAILVIVALIFVFGAISIAKLPIQLTPDIEQPQITISTGWRSASPQEMESMIIEPQENVVKNTRGVTDVTTSINSGFGNITLTFDVGTNMQQAMLDVINKLNQAPPLPLDAIEPVVAAGGGRGGPNAASLLVKILDNNPDKNMGNYQKLIEDVVEPRLARIPGIGQVNLNSKRPKELRISFDPYKAAAMGIELGKISSTIARSADISGGFADVGRRQYTVRFIGQFDVSSLNDMIIGYQSQRPIFLKDIASIEETLVDRFGLTLRNGNPAYYITVTRNNDANTVKLLDDINLAINELNSGVLAQHGVKIDLSFDSSVHIRNALTLVKSNLGLGVLLALGILWLFLRGLKPTLIIASTIPISLMVAFLGLSIFDRSLNVISLAGLAFAVGLVLDAAIIVQENIVRLRANGVKNHKAVILGAFQVTGALFASTATSVAIFLPILFMQGIEGQLFSDLALTLSIAVVASLVAAITVLPIASKFWLKDLPKADPFEHYWQKITNLVMRLTNSSMKRFTWIGLLLGGSIALSVILIPKTDFMPRTPIDGFFFNISLPPGGNLNFIDQEMAQLVKKRIQPHLTGEQLPKIKSYNFYSYGASFSGGFIYADDPSKVEELMNIVRSDILADLPDTQVYLFRGSMINVSGGGNGRSINLDIQGPNLEELMLTAQEGIGAISQNMPGVNAQPIPGLSMAEPELQLIPNDRRIAQAGLNRNDVANAVRAFTDGLFVSEYFDGNDRMNIILRGSQWSNPDELASLPIYTPLAGVQTLGELTQIKRTVGPTQLRRVDGKRTISLRVSPPEDMSLEEAISTLNEKVIPIMNKVLPANATIKLSGNANKMKQAITDMITNFVLALVILFLLMTALFKSAKDSMLVLLVMPMAVAGGVASLSLLNLVTFQSLDLLTMIGFIILLGLVVNNAILLVDQTRVAEYEGANRRVAVAQAVRIRARPVYMSTLTSIFGMLPLMVMPGVGAEIYRGLATVIVGGMAISAIFTLILLPSLLRLGEESNKGSFDNISAKDLHIDKLNNAQSTAVNE</sequence>
<dbReference type="InterPro" id="IPR001036">
    <property type="entry name" value="Acrflvin-R"/>
</dbReference>
<dbReference type="Proteomes" id="UP001248581">
    <property type="component" value="Chromosome"/>
</dbReference>
<dbReference type="SUPFAM" id="SSF82693">
    <property type="entry name" value="Multidrug efflux transporter AcrB pore domain, PN1, PN2, PC1 and PC2 subdomains"/>
    <property type="match status" value="2"/>
</dbReference>
<keyword evidence="1" id="KW-0472">Membrane</keyword>
<dbReference type="Gene3D" id="3.30.70.1440">
    <property type="entry name" value="Multidrug efflux transporter AcrB pore domain"/>
    <property type="match status" value="1"/>
</dbReference>
<feature type="transmembrane region" description="Helical" evidence="1">
    <location>
        <begin position="12"/>
        <end position="34"/>
    </location>
</feature>
<feature type="transmembrane region" description="Helical" evidence="1">
    <location>
        <begin position="466"/>
        <end position="488"/>
    </location>
</feature>
<dbReference type="PANTHER" id="PTHR32063">
    <property type="match status" value="1"/>
</dbReference>
<dbReference type="Gene3D" id="1.20.1640.10">
    <property type="entry name" value="Multidrug efflux transporter AcrB transmembrane domain"/>
    <property type="match status" value="2"/>
</dbReference>
<dbReference type="PRINTS" id="PR00702">
    <property type="entry name" value="ACRIFLAVINRP"/>
</dbReference>
<dbReference type="SUPFAM" id="SSF82714">
    <property type="entry name" value="Multidrug efflux transporter AcrB TolC docking domain, DN and DC subdomains"/>
    <property type="match status" value="2"/>
</dbReference>
<feature type="transmembrane region" description="Helical" evidence="1">
    <location>
        <begin position="958"/>
        <end position="979"/>
    </location>
</feature>
<dbReference type="EMBL" id="CP134146">
    <property type="protein sequence ID" value="WNC69786.1"/>
    <property type="molecule type" value="Genomic_DNA"/>
</dbReference>
<keyword evidence="1" id="KW-1133">Transmembrane helix</keyword>
<dbReference type="Pfam" id="PF00873">
    <property type="entry name" value="ACR_tran"/>
    <property type="match status" value="1"/>
</dbReference>
<name>A0ABY9TN10_9GAMM</name>
<evidence type="ECO:0000313" key="2">
    <source>
        <dbReference type="EMBL" id="WNC69786.1"/>
    </source>
</evidence>
<keyword evidence="3" id="KW-1185">Reference proteome</keyword>
<dbReference type="PANTHER" id="PTHR32063:SF0">
    <property type="entry name" value="SWARMING MOTILITY PROTEIN SWRC"/>
    <property type="match status" value="1"/>
</dbReference>
<feature type="transmembrane region" description="Helical" evidence="1">
    <location>
        <begin position="430"/>
        <end position="454"/>
    </location>
</feature>
<feature type="transmembrane region" description="Helical" evidence="1">
    <location>
        <begin position="853"/>
        <end position="872"/>
    </location>
</feature>
<keyword evidence="1" id="KW-0812">Transmembrane</keyword>
<feature type="transmembrane region" description="Helical" evidence="1">
    <location>
        <begin position="909"/>
        <end position="930"/>
    </location>
</feature>
<feature type="transmembrane region" description="Helical" evidence="1">
    <location>
        <begin position="389"/>
        <end position="409"/>
    </location>
</feature>
<feature type="transmembrane region" description="Helical" evidence="1">
    <location>
        <begin position="524"/>
        <end position="542"/>
    </location>
</feature>
<feature type="transmembrane region" description="Helical" evidence="1">
    <location>
        <begin position="363"/>
        <end position="383"/>
    </location>
</feature>
<dbReference type="SUPFAM" id="SSF82866">
    <property type="entry name" value="Multidrug efflux transporter AcrB transmembrane domain"/>
    <property type="match status" value="2"/>
</dbReference>
<dbReference type="Gene3D" id="3.30.70.1430">
    <property type="entry name" value="Multidrug efflux transporter AcrB pore domain"/>
    <property type="match status" value="2"/>
</dbReference>
<organism evidence="2 3">
    <name type="scientific">Thalassotalea nanhaiensis</name>
    <dbReference type="NCBI Taxonomy" id="3065648"/>
    <lineage>
        <taxon>Bacteria</taxon>
        <taxon>Pseudomonadati</taxon>
        <taxon>Pseudomonadota</taxon>
        <taxon>Gammaproteobacteria</taxon>
        <taxon>Alteromonadales</taxon>
        <taxon>Colwelliaceae</taxon>
        <taxon>Thalassotalea</taxon>
    </lineage>
</organism>
<gene>
    <name evidence="2" type="ORF">RI845_06505</name>
</gene>
<feature type="transmembrane region" description="Helical" evidence="1">
    <location>
        <begin position="336"/>
        <end position="356"/>
    </location>
</feature>
<dbReference type="RefSeq" id="WP_348388928.1">
    <property type="nucleotide sequence ID" value="NZ_CP134146.1"/>
</dbReference>
<evidence type="ECO:0000256" key="1">
    <source>
        <dbReference type="SAM" id="Phobius"/>
    </source>
</evidence>